<dbReference type="Proteomes" id="UP000243359">
    <property type="component" value="Chromosome I"/>
</dbReference>
<dbReference type="InterPro" id="IPR001343">
    <property type="entry name" value="Hemolysn_Ca-bd"/>
</dbReference>
<dbReference type="SUPFAM" id="SSF51120">
    <property type="entry name" value="beta-Roll"/>
    <property type="match status" value="2"/>
</dbReference>
<evidence type="ECO:0000256" key="1">
    <source>
        <dbReference type="ARBA" id="ARBA00004613"/>
    </source>
</evidence>
<dbReference type="PANTHER" id="PTHR38340:SF1">
    <property type="entry name" value="S-LAYER PROTEIN"/>
    <property type="match status" value="1"/>
</dbReference>
<protein>
    <submittedName>
        <fullName evidence="4">Hemolysin-type calcium-binding repeat-containing protein</fullName>
    </submittedName>
</protein>
<dbReference type="EMBL" id="LT629751">
    <property type="protein sequence ID" value="SDT14559.1"/>
    <property type="molecule type" value="Genomic_DNA"/>
</dbReference>
<dbReference type="InterPro" id="IPR011049">
    <property type="entry name" value="Serralysin-like_metalloprot_C"/>
</dbReference>
<dbReference type="RefSeq" id="WP_090351048.1">
    <property type="nucleotide sequence ID" value="NZ_LT629751.1"/>
</dbReference>
<dbReference type="GO" id="GO:0005509">
    <property type="term" value="F:calcium ion binding"/>
    <property type="evidence" value="ECO:0007669"/>
    <property type="project" value="InterPro"/>
</dbReference>
<dbReference type="OrthoDB" id="9813456at2"/>
<dbReference type="InterPro" id="IPR050557">
    <property type="entry name" value="RTX_toxin/Mannuronan_C5-epim"/>
</dbReference>
<gene>
    <name evidence="4" type="ORF">SAMN05216221_3601</name>
</gene>
<keyword evidence="5" id="KW-1185">Reference proteome</keyword>
<evidence type="ECO:0000256" key="2">
    <source>
        <dbReference type="ARBA" id="ARBA00022525"/>
    </source>
</evidence>
<dbReference type="PANTHER" id="PTHR38340">
    <property type="entry name" value="S-LAYER PROTEIN"/>
    <property type="match status" value="1"/>
</dbReference>
<dbReference type="PRINTS" id="PR00313">
    <property type="entry name" value="CABNDNGRPT"/>
</dbReference>
<reference evidence="5" key="1">
    <citation type="submission" date="2016-10" db="EMBL/GenBank/DDBJ databases">
        <authorList>
            <person name="Varghese N."/>
            <person name="Submissions S."/>
        </authorList>
    </citation>
    <scope>NUCLEOTIDE SEQUENCE [LARGE SCALE GENOMIC DNA]</scope>
    <source>
        <strain evidence="5">KCTC 32247</strain>
    </source>
</reference>
<dbReference type="InterPro" id="IPR018511">
    <property type="entry name" value="Hemolysin-typ_Ca-bd_CS"/>
</dbReference>
<dbReference type="AlphaFoldDB" id="A0A1H1Y040"/>
<keyword evidence="3" id="KW-0106">Calcium</keyword>
<keyword evidence="2" id="KW-0964">Secreted</keyword>
<comment type="subcellular location">
    <subcellularLocation>
        <location evidence="1">Secreted</location>
    </subcellularLocation>
</comment>
<sequence>MATLIGVSNTGAFDPGFEYSSFWQGIEDSSDEALALLDQLSDPISVQPYAGGYSLDFSDGTNIWFAGSIGSDRITIREFDLDSGDLDLGFRGRFTIRDDQDSFPPVKVKEVWVGNIGGYQLDLRGSLGVTDDGISGSVKEFYMFSANGSGPGGFDYVRFTGKVSMNAQGDIWGGKVKGVEWGRINFVDGQITNAVTYGKMTGTNIDAVALAAALDGQGFDGLMPFVTTGSDKITGTGGDDFLDGGAGNDKIYGEAGDDTIYGNTGNDQLFGGDGDDIIDGGAGQDRISDLSGNNTISDLEGKARITTGAGDDQITTGSGNDKIVAGDGDNNANAGAGNDNITTGSGNDLIEAGAGNDKITAGAGNDTVSAGAGNDKVVAGAGNDLIDGGEGSDILTGGPGSDTFVFSNMAVGGFDKITDFADGDVLAFDTGVFTQLAGATAENFTLGSAAVDGNDYLIYNAAKGALYYDADGAGGAAAIQIAGIKGAGASSIAFDDFQFV</sequence>
<evidence type="ECO:0000256" key="3">
    <source>
        <dbReference type="ARBA" id="ARBA00022837"/>
    </source>
</evidence>
<accession>A0A1H1Y040</accession>
<dbReference type="GO" id="GO:0005576">
    <property type="term" value="C:extracellular region"/>
    <property type="evidence" value="ECO:0007669"/>
    <property type="project" value="UniProtKB-SubCell"/>
</dbReference>
<proteinExistence type="predicted"/>
<evidence type="ECO:0000313" key="5">
    <source>
        <dbReference type="Proteomes" id="UP000243359"/>
    </source>
</evidence>
<organism evidence="4 5">
    <name type="scientific">Pseudomonas oryzae</name>
    <dbReference type="NCBI Taxonomy" id="1392877"/>
    <lineage>
        <taxon>Bacteria</taxon>
        <taxon>Pseudomonadati</taxon>
        <taxon>Pseudomonadota</taxon>
        <taxon>Gammaproteobacteria</taxon>
        <taxon>Pseudomonadales</taxon>
        <taxon>Pseudomonadaceae</taxon>
        <taxon>Pseudomonas</taxon>
    </lineage>
</organism>
<evidence type="ECO:0000313" key="4">
    <source>
        <dbReference type="EMBL" id="SDT14559.1"/>
    </source>
</evidence>
<dbReference type="Pfam" id="PF00353">
    <property type="entry name" value="HemolysinCabind"/>
    <property type="match status" value="3"/>
</dbReference>
<dbReference type="PROSITE" id="PS00330">
    <property type="entry name" value="HEMOLYSIN_CALCIUM"/>
    <property type="match status" value="3"/>
</dbReference>
<dbReference type="Gene3D" id="2.150.10.10">
    <property type="entry name" value="Serralysin-like metalloprotease, C-terminal"/>
    <property type="match status" value="2"/>
</dbReference>
<dbReference type="STRING" id="1392877.SAMN05216221_3601"/>
<name>A0A1H1Y040_9PSED</name>